<keyword evidence="2" id="KW-0547">Nucleotide-binding</keyword>
<accession>A0AAE8L900</accession>
<dbReference type="Pfam" id="PF08544">
    <property type="entry name" value="GHMP_kinases_C"/>
    <property type="match status" value="1"/>
</dbReference>
<protein>
    <submittedName>
        <fullName evidence="8 9">D-glycero-alpha-D-manno-heptose 7-phosphate kinase</fullName>
        <ecNumber evidence="8">2.7.1.168</ecNumber>
    </submittedName>
</protein>
<dbReference type="AlphaFoldDB" id="A0AAE8L900"/>
<dbReference type="InterPro" id="IPR020568">
    <property type="entry name" value="Ribosomal_Su5_D2-typ_SF"/>
</dbReference>
<dbReference type="PRINTS" id="PR00960">
    <property type="entry name" value="LMBPPROTEIN"/>
</dbReference>
<dbReference type="Gene3D" id="3.30.230.120">
    <property type="match status" value="1"/>
</dbReference>
<evidence type="ECO:0000313" key="10">
    <source>
        <dbReference type="Proteomes" id="UP000185487"/>
    </source>
</evidence>
<dbReference type="GO" id="GO:0042352">
    <property type="term" value="P:GDP-L-fucose salvage"/>
    <property type="evidence" value="ECO:0007669"/>
    <property type="project" value="TreeGrafter"/>
</dbReference>
<evidence type="ECO:0000313" key="8">
    <source>
        <dbReference type="EMBL" id="APT30122.1"/>
    </source>
</evidence>
<dbReference type="InterPro" id="IPR052203">
    <property type="entry name" value="GHMP_Kinase-Related"/>
</dbReference>
<dbReference type="Proteomes" id="UP000185487">
    <property type="component" value="Chromosome"/>
</dbReference>
<sequence length="333" mass="36198">MLTVTRTPLRISLFGGGTDYPEYFERAPGAVVGAAIDKYIIIAALDLIGCQDYNYRLSYSRVEHCNTIYEIEHPVVREVLKHFDVTRRLDMSIISDLPAAGSGLGSSSAFTVGFLRTIYAILNQKPTKIELSKKAIEVEREILRENVGVQDQLHAAFGGINRFDFSGSAIRISPVQMSSAATQQLNASMVLVHTGIARRATTTVAAQIAVTRARAIDKELSELYRLVEECVSLLEAGTSGWLTQLGDMLSASWRIKRTLSREVSNAVLDDLFEAIIASGAYGAKLCGAGGGGFFLALIDPDRLPALTERVAPLSVVPIGIDVDGSTLIYRQTR</sequence>
<evidence type="ECO:0000256" key="5">
    <source>
        <dbReference type="ARBA" id="ARBA00038121"/>
    </source>
</evidence>
<dbReference type="PANTHER" id="PTHR32463:SF0">
    <property type="entry name" value="L-FUCOSE KINASE"/>
    <property type="match status" value="1"/>
</dbReference>
<keyword evidence="1 8" id="KW-0808">Transferase</keyword>
<keyword evidence="10" id="KW-1185">Reference proteome</keyword>
<dbReference type="SUPFAM" id="SSF54211">
    <property type="entry name" value="Ribosomal protein S5 domain 2-like"/>
    <property type="match status" value="1"/>
</dbReference>
<name>A0AAE8L900_9HYPH</name>
<keyword evidence="4" id="KW-0067">ATP-binding</keyword>
<dbReference type="InterPro" id="IPR006204">
    <property type="entry name" value="GHMP_kinase_N_dom"/>
</dbReference>
<evidence type="ECO:0000256" key="3">
    <source>
        <dbReference type="ARBA" id="ARBA00022777"/>
    </source>
</evidence>
<reference evidence="8 10" key="1">
    <citation type="submission" date="2016-04" db="EMBL/GenBank/DDBJ databases">
        <title>Complete genome sequencing and analysis of CBMB27, Methylobacterium phyllosphaerae isolated from leaf tissues of rice (Oryza sativa L.).</title>
        <authorList>
            <person name="Lee Y."/>
            <person name="Hwangbo K."/>
            <person name="Chung H."/>
            <person name="Yoo J."/>
            <person name="Kim K.Y."/>
            <person name="Sa T.M."/>
            <person name="Um Y."/>
            <person name="Madhaiyan M."/>
        </authorList>
    </citation>
    <scope>NUCLEOTIDE SEQUENCE [LARGE SCALE GENOMIC DNA]</scope>
    <source>
        <strain evidence="8 10">CBMB27</strain>
    </source>
</reference>
<dbReference type="InterPro" id="IPR013750">
    <property type="entry name" value="GHMP_kinase_C_dom"/>
</dbReference>
<dbReference type="SUPFAM" id="SSF55060">
    <property type="entry name" value="GHMP Kinase, C-terminal domain"/>
    <property type="match status" value="1"/>
</dbReference>
<evidence type="ECO:0000313" key="11">
    <source>
        <dbReference type="Proteomes" id="UP000199140"/>
    </source>
</evidence>
<dbReference type="InterPro" id="IPR036554">
    <property type="entry name" value="GHMP_kinase_C_sf"/>
</dbReference>
<proteinExistence type="inferred from homology"/>
<evidence type="ECO:0000259" key="7">
    <source>
        <dbReference type="Pfam" id="PF08544"/>
    </source>
</evidence>
<dbReference type="PIRSF" id="PIRSF036406">
    <property type="entry name" value="Hept_kin"/>
    <property type="match status" value="1"/>
</dbReference>
<feature type="domain" description="GHMP kinase C-terminal" evidence="7">
    <location>
        <begin position="243"/>
        <end position="310"/>
    </location>
</feature>
<dbReference type="InterPro" id="IPR014606">
    <property type="entry name" value="Heptose_7-P_kinase"/>
</dbReference>
<dbReference type="PANTHER" id="PTHR32463">
    <property type="entry name" value="L-FUCOSE KINASE"/>
    <property type="match status" value="1"/>
</dbReference>
<dbReference type="GO" id="GO:0050201">
    <property type="term" value="F:fucokinase activity"/>
    <property type="evidence" value="ECO:0007669"/>
    <property type="project" value="TreeGrafter"/>
</dbReference>
<dbReference type="Proteomes" id="UP000199140">
    <property type="component" value="Unassembled WGS sequence"/>
</dbReference>
<evidence type="ECO:0000256" key="2">
    <source>
        <dbReference type="ARBA" id="ARBA00022741"/>
    </source>
</evidence>
<dbReference type="KEGG" id="mphy:MCBMB27_00831"/>
<dbReference type="GO" id="GO:0005524">
    <property type="term" value="F:ATP binding"/>
    <property type="evidence" value="ECO:0007669"/>
    <property type="project" value="UniProtKB-KW"/>
</dbReference>
<dbReference type="EMBL" id="CP015367">
    <property type="protein sequence ID" value="APT30122.1"/>
    <property type="molecule type" value="Genomic_DNA"/>
</dbReference>
<dbReference type="EC" id="2.7.1.168" evidence="8"/>
<evidence type="ECO:0000256" key="1">
    <source>
        <dbReference type="ARBA" id="ARBA00022679"/>
    </source>
</evidence>
<dbReference type="Pfam" id="PF00288">
    <property type="entry name" value="GHMP_kinases_N"/>
    <property type="match status" value="1"/>
</dbReference>
<organism evidence="9 11">
    <name type="scientific">Methylobacterium phyllosphaerae</name>
    <dbReference type="NCBI Taxonomy" id="418223"/>
    <lineage>
        <taxon>Bacteria</taxon>
        <taxon>Pseudomonadati</taxon>
        <taxon>Pseudomonadota</taxon>
        <taxon>Alphaproteobacteria</taxon>
        <taxon>Hyphomicrobiales</taxon>
        <taxon>Methylobacteriaceae</taxon>
        <taxon>Methylobacterium</taxon>
    </lineage>
</organism>
<evidence type="ECO:0000313" key="9">
    <source>
        <dbReference type="EMBL" id="SFH52280.1"/>
    </source>
</evidence>
<evidence type="ECO:0000259" key="6">
    <source>
        <dbReference type="Pfam" id="PF00288"/>
    </source>
</evidence>
<reference evidence="9 11" key="2">
    <citation type="submission" date="2016-10" db="EMBL/GenBank/DDBJ databases">
        <authorList>
            <person name="Varghese N."/>
            <person name="Submissions S."/>
        </authorList>
    </citation>
    <scope>NUCLEOTIDE SEQUENCE [LARGE SCALE GENOMIC DNA]</scope>
    <source>
        <strain evidence="9 11">CBMB27</strain>
    </source>
</reference>
<dbReference type="InterPro" id="IPR001174">
    <property type="entry name" value="HddA/FKP"/>
</dbReference>
<keyword evidence="3 9" id="KW-0418">Kinase</keyword>
<comment type="similarity">
    <text evidence="5">Belongs to the GHMP kinase family.</text>
</comment>
<feature type="domain" description="GHMP kinase N-terminal" evidence="6">
    <location>
        <begin position="75"/>
        <end position="159"/>
    </location>
</feature>
<dbReference type="RefSeq" id="WP_051976216.1">
    <property type="nucleotide sequence ID" value="NZ_CP015367.1"/>
</dbReference>
<evidence type="ECO:0000256" key="4">
    <source>
        <dbReference type="ARBA" id="ARBA00022840"/>
    </source>
</evidence>
<gene>
    <name evidence="8" type="ORF">MCBMB27_00831</name>
    <name evidence="9" type="ORF">SAMN05192567_12952</name>
</gene>
<dbReference type="EMBL" id="FOPK01000029">
    <property type="protein sequence ID" value="SFH52280.1"/>
    <property type="molecule type" value="Genomic_DNA"/>
</dbReference>